<dbReference type="AlphaFoldDB" id="A0A0A9AE93"/>
<reference evidence="1" key="2">
    <citation type="journal article" date="2015" name="Data Brief">
        <title>Shoot transcriptome of the giant reed, Arundo donax.</title>
        <authorList>
            <person name="Barrero R.A."/>
            <person name="Guerrero F.D."/>
            <person name="Moolhuijzen P."/>
            <person name="Goolsby J.A."/>
            <person name="Tidwell J."/>
            <person name="Bellgard S.E."/>
            <person name="Bellgard M.I."/>
        </authorList>
    </citation>
    <scope>NUCLEOTIDE SEQUENCE</scope>
    <source>
        <tissue evidence="1">Shoot tissue taken approximately 20 cm above the soil surface</tissue>
    </source>
</reference>
<protein>
    <submittedName>
        <fullName evidence="1">Uncharacterized protein</fullName>
    </submittedName>
</protein>
<sequence>MCKMLQNLIEATMLPFLNGNTCDRIIKRMIFLARWLCHEAFLFYEALFGLFDDRLCTMKTQPFACLSSFI</sequence>
<accession>A0A0A9AE93</accession>
<organism evidence="1">
    <name type="scientific">Arundo donax</name>
    <name type="common">Giant reed</name>
    <name type="synonym">Donax arundinaceus</name>
    <dbReference type="NCBI Taxonomy" id="35708"/>
    <lineage>
        <taxon>Eukaryota</taxon>
        <taxon>Viridiplantae</taxon>
        <taxon>Streptophyta</taxon>
        <taxon>Embryophyta</taxon>
        <taxon>Tracheophyta</taxon>
        <taxon>Spermatophyta</taxon>
        <taxon>Magnoliopsida</taxon>
        <taxon>Liliopsida</taxon>
        <taxon>Poales</taxon>
        <taxon>Poaceae</taxon>
        <taxon>PACMAD clade</taxon>
        <taxon>Arundinoideae</taxon>
        <taxon>Arundineae</taxon>
        <taxon>Arundo</taxon>
    </lineage>
</organism>
<proteinExistence type="predicted"/>
<evidence type="ECO:0000313" key="1">
    <source>
        <dbReference type="EMBL" id="JAD47280.1"/>
    </source>
</evidence>
<name>A0A0A9AE93_ARUDO</name>
<reference evidence="1" key="1">
    <citation type="submission" date="2014-09" db="EMBL/GenBank/DDBJ databases">
        <authorList>
            <person name="Magalhaes I.L.F."/>
            <person name="Oliveira U."/>
            <person name="Santos F.R."/>
            <person name="Vidigal T.H.D.A."/>
            <person name="Brescovit A.D."/>
            <person name="Santos A.J."/>
        </authorList>
    </citation>
    <scope>NUCLEOTIDE SEQUENCE</scope>
    <source>
        <tissue evidence="1">Shoot tissue taken approximately 20 cm above the soil surface</tissue>
    </source>
</reference>
<dbReference type="EMBL" id="GBRH01250615">
    <property type="protein sequence ID" value="JAD47280.1"/>
    <property type="molecule type" value="Transcribed_RNA"/>
</dbReference>